<dbReference type="EMBL" id="CM056744">
    <property type="protein sequence ID" value="KAJ8668683.1"/>
    <property type="molecule type" value="Genomic_DNA"/>
</dbReference>
<comment type="caution">
    <text evidence="1">The sequence shown here is derived from an EMBL/GenBank/DDBJ whole genome shotgun (WGS) entry which is preliminary data.</text>
</comment>
<reference evidence="1" key="1">
    <citation type="submission" date="2023-04" db="EMBL/GenBank/DDBJ databases">
        <title>A chromosome-level genome assembly of the parasitoid wasp Eretmocerus hayati.</title>
        <authorList>
            <person name="Zhong Y."/>
            <person name="Liu S."/>
            <person name="Liu Y."/>
        </authorList>
    </citation>
    <scope>NUCLEOTIDE SEQUENCE</scope>
    <source>
        <strain evidence="1">ZJU_SS_LIU_2023</strain>
    </source>
</reference>
<name>A0ACC2NCJ7_9HYME</name>
<organism evidence="1 2">
    <name type="scientific">Eretmocerus hayati</name>
    <dbReference type="NCBI Taxonomy" id="131215"/>
    <lineage>
        <taxon>Eukaryota</taxon>
        <taxon>Metazoa</taxon>
        <taxon>Ecdysozoa</taxon>
        <taxon>Arthropoda</taxon>
        <taxon>Hexapoda</taxon>
        <taxon>Insecta</taxon>
        <taxon>Pterygota</taxon>
        <taxon>Neoptera</taxon>
        <taxon>Endopterygota</taxon>
        <taxon>Hymenoptera</taxon>
        <taxon>Apocrita</taxon>
        <taxon>Proctotrupomorpha</taxon>
        <taxon>Chalcidoidea</taxon>
        <taxon>Aphelinidae</taxon>
        <taxon>Aphelininae</taxon>
        <taxon>Eretmocerus</taxon>
    </lineage>
</organism>
<gene>
    <name evidence="1" type="ORF">QAD02_010346</name>
</gene>
<evidence type="ECO:0000313" key="1">
    <source>
        <dbReference type="EMBL" id="KAJ8668683.1"/>
    </source>
</evidence>
<evidence type="ECO:0000313" key="2">
    <source>
        <dbReference type="Proteomes" id="UP001239111"/>
    </source>
</evidence>
<dbReference type="Proteomes" id="UP001239111">
    <property type="component" value="Chromosome 4"/>
</dbReference>
<sequence length="120" mass="13725">METPAFSSEPDYGMKWKIFLYPNGVNNKNKGFVSVYLHLLSNNNKEPQAQVRCTFSILNSSNQVKQTRFLHCKMHKVRAYGYPRFVARADLENRSNKDLTNGKLILHCNIKASTGQVDSN</sequence>
<protein>
    <submittedName>
        <fullName evidence="1">Uncharacterized protein</fullName>
    </submittedName>
</protein>
<accession>A0ACC2NCJ7</accession>
<proteinExistence type="predicted"/>
<keyword evidence="2" id="KW-1185">Reference proteome</keyword>